<dbReference type="Proteomes" id="UP000827986">
    <property type="component" value="Unassembled WGS sequence"/>
</dbReference>
<feature type="non-terminal residue" evidence="2">
    <location>
        <position position="155"/>
    </location>
</feature>
<evidence type="ECO:0000313" key="2">
    <source>
        <dbReference type="EMBL" id="KAH1185052.1"/>
    </source>
</evidence>
<dbReference type="AlphaFoldDB" id="A0A9D4B1V9"/>
<proteinExistence type="predicted"/>
<gene>
    <name evidence="2" type="ORF">KIL84_012993</name>
</gene>
<keyword evidence="3" id="KW-1185">Reference proteome</keyword>
<reference evidence="2" key="1">
    <citation type="submission" date="2021-09" db="EMBL/GenBank/DDBJ databases">
        <title>The genome of Mauremys mutica provides insights into the evolution of semi-aquatic lifestyle.</title>
        <authorList>
            <person name="Gong S."/>
            <person name="Gao Y."/>
        </authorList>
    </citation>
    <scope>NUCLEOTIDE SEQUENCE</scope>
    <source>
        <strain evidence="2">MM-2020</strain>
        <tissue evidence="2">Muscle</tissue>
    </source>
</reference>
<organism evidence="2 3">
    <name type="scientific">Mauremys mutica</name>
    <name type="common">yellowpond turtle</name>
    <dbReference type="NCBI Taxonomy" id="74926"/>
    <lineage>
        <taxon>Eukaryota</taxon>
        <taxon>Metazoa</taxon>
        <taxon>Chordata</taxon>
        <taxon>Craniata</taxon>
        <taxon>Vertebrata</taxon>
        <taxon>Euteleostomi</taxon>
        <taxon>Archelosauria</taxon>
        <taxon>Testudinata</taxon>
        <taxon>Testudines</taxon>
        <taxon>Cryptodira</taxon>
        <taxon>Durocryptodira</taxon>
        <taxon>Testudinoidea</taxon>
        <taxon>Geoemydidae</taxon>
        <taxon>Geoemydinae</taxon>
        <taxon>Mauremys</taxon>
    </lineage>
</organism>
<sequence length="155" mass="16375">MAELVVRPPASSACPPPTARAPGSGYHTPAGGGGILTEGSLWLQFHRKSGKLVPVMDEGKLSSPPPSPPAPGELLGVTCRLRPQSDTQSDARVPLCTHSDTPLRTCTCLYTCTVTPLCTHSNMPVSPPPSDACTNEHTGTHLYIRTHTCLYTCTV</sequence>
<feature type="region of interest" description="Disordered" evidence="1">
    <location>
        <begin position="55"/>
        <end position="76"/>
    </location>
</feature>
<evidence type="ECO:0000313" key="3">
    <source>
        <dbReference type="Proteomes" id="UP000827986"/>
    </source>
</evidence>
<name>A0A9D4B1V9_9SAUR</name>
<protein>
    <submittedName>
        <fullName evidence="2">Uncharacterized protein</fullName>
    </submittedName>
</protein>
<feature type="region of interest" description="Disordered" evidence="1">
    <location>
        <begin position="1"/>
        <end position="32"/>
    </location>
</feature>
<evidence type="ECO:0000256" key="1">
    <source>
        <dbReference type="SAM" id="MobiDB-lite"/>
    </source>
</evidence>
<dbReference type="EMBL" id="JAHDVG010000464">
    <property type="protein sequence ID" value="KAH1185052.1"/>
    <property type="molecule type" value="Genomic_DNA"/>
</dbReference>
<comment type="caution">
    <text evidence="2">The sequence shown here is derived from an EMBL/GenBank/DDBJ whole genome shotgun (WGS) entry which is preliminary data.</text>
</comment>
<accession>A0A9D4B1V9</accession>